<dbReference type="Gene3D" id="2.160.20.10">
    <property type="entry name" value="Single-stranded right-handed beta-helix, Pectin lyase-like"/>
    <property type="match status" value="2"/>
</dbReference>
<proteinExistence type="predicted"/>
<dbReference type="Pfam" id="PF04830">
    <property type="entry name" value="DUF637"/>
    <property type="match status" value="1"/>
</dbReference>
<feature type="domain" description="Filamentous haemagglutinin FhaB/tRNA nuclease CdiA-like TPS" evidence="2">
    <location>
        <begin position="158"/>
        <end position="279"/>
    </location>
</feature>
<gene>
    <name evidence="3" type="ORF">RSF11_000670</name>
</gene>
<dbReference type="InterPro" id="IPR011050">
    <property type="entry name" value="Pectin_lyase_fold/virulence"/>
</dbReference>
<reference evidence="3" key="1">
    <citation type="submission" date="2023-02" db="EMBL/GenBank/DDBJ databases">
        <authorList>
            <person name="Ashton P.M."/>
            <person name="Dallman T."/>
            <person name="Nair S."/>
            <person name="De Pinna E."/>
            <person name="Peters T."/>
            <person name="Grant K."/>
        </authorList>
    </citation>
    <scope>NUCLEOTIDE SEQUENCE</scope>
    <source>
        <strain evidence="3">01103883</strain>
    </source>
</reference>
<dbReference type="Pfam" id="PF13332">
    <property type="entry name" value="Fil_haemagg_2"/>
    <property type="match status" value="2"/>
</dbReference>
<dbReference type="Gene3D" id="3.40.1350.110">
    <property type="match status" value="1"/>
</dbReference>
<dbReference type="Pfam" id="PF05860">
    <property type="entry name" value="TPS"/>
    <property type="match status" value="1"/>
</dbReference>
<dbReference type="CDD" id="cd13444">
    <property type="entry name" value="CDI_toxin_EC869_like"/>
    <property type="match status" value="1"/>
</dbReference>
<dbReference type="InterPro" id="IPR012334">
    <property type="entry name" value="Pectin_lyas_fold"/>
</dbReference>
<dbReference type="GO" id="GO:0090729">
    <property type="term" value="F:toxin activity"/>
    <property type="evidence" value="ECO:0007669"/>
    <property type="project" value="UniProtKB-KW"/>
</dbReference>
<name>A0AAD2UWM2_YEREN</name>
<protein>
    <submittedName>
        <fullName evidence="3">DUF637 domain-containing protein</fullName>
    </submittedName>
</protein>
<dbReference type="InterPro" id="IPR033799">
    <property type="entry name" value="CdiA_EC869-like"/>
</dbReference>
<dbReference type="Pfam" id="PF21111">
    <property type="entry name" value="CDI_toxin_EC869_like"/>
    <property type="match status" value="1"/>
</dbReference>
<feature type="domain" description="Filamentous haemagglutinin FhaB/tRNA nuclease CdiA-like TPS" evidence="2">
    <location>
        <begin position="33"/>
        <end position="153"/>
    </location>
</feature>
<evidence type="ECO:0000313" key="3">
    <source>
        <dbReference type="EMBL" id="ELI8100991.1"/>
    </source>
</evidence>
<keyword evidence="1" id="KW-0800">Toxin</keyword>
<dbReference type="InterPro" id="IPR025157">
    <property type="entry name" value="Hemagglutinin_rpt"/>
</dbReference>
<accession>A0AAD2UWM2</accession>
<organism evidence="3 4">
    <name type="scientific">Yersinia enterocolitica</name>
    <dbReference type="NCBI Taxonomy" id="630"/>
    <lineage>
        <taxon>Bacteria</taxon>
        <taxon>Pseudomonadati</taxon>
        <taxon>Pseudomonadota</taxon>
        <taxon>Gammaproteobacteria</taxon>
        <taxon>Enterobacterales</taxon>
        <taxon>Yersiniaceae</taxon>
        <taxon>Yersinia</taxon>
    </lineage>
</organism>
<dbReference type="InterPro" id="IPR006915">
    <property type="entry name" value="DUF637_hemagglutn_put"/>
</dbReference>
<evidence type="ECO:0000313" key="4">
    <source>
        <dbReference type="Proteomes" id="UP001182355"/>
    </source>
</evidence>
<dbReference type="GO" id="GO:0004530">
    <property type="term" value="F:deoxyribonuclease I activity"/>
    <property type="evidence" value="ECO:0007669"/>
    <property type="project" value="InterPro"/>
</dbReference>
<comment type="caution">
    <text evidence="3">The sequence shown here is derived from an EMBL/GenBank/DDBJ whole genome shotgun (WGS) entry which is preliminary data.</text>
</comment>
<dbReference type="Proteomes" id="UP001182355">
    <property type="component" value="Unassembled WGS sequence"/>
</dbReference>
<dbReference type="NCBIfam" id="TIGR01901">
    <property type="entry name" value="adhes_NPXG"/>
    <property type="match status" value="2"/>
</dbReference>
<evidence type="ECO:0000259" key="2">
    <source>
        <dbReference type="SMART" id="SM00912"/>
    </source>
</evidence>
<dbReference type="RefSeq" id="WP_080358015.1">
    <property type="nucleotide sequence ID" value="NZ_CTRB01000002.1"/>
</dbReference>
<dbReference type="InterPro" id="IPR008638">
    <property type="entry name" value="FhaB/CdiA-like_TPS"/>
</dbReference>
<dbReference type="SMART" id="SM00912">
    <property type="entry name" value="Haemagg_act"/>
    <property type="match status" value="2"/>
</dbReference>
<dbReference type="SUPFAM" id="SSF51126">
    <property type="entry name" value="Pectin lyase-like"/>
    <property type="match status" value="2"/>
</dbReference>
<evidence type="ECO:0000256" key="1">
    <source>
        <dbReference type="ARBA" id="ARBA00022656"/>
    </source>
</evidence>
<sequence length="1874" mass="201555">MAEFSNTRTRIASWLLIYLTAVQPLHPAIAAQQRQLPVVNIATPDPSGISHNYYKSFNIDSTGAVLNNATEAGQSVLAGQLAANPNLNGNSAKLIINEVQSSDSTTLAGKLEVFGKKAEVIIVNPNGLQCNGCSFINTNKHTLIDGKLNINMLQITARGQTPIVNILAPNPAGISHNHFKSFNVDAPGMVLNNSTEAGQSSLVGQLAANRNFYEGNSAKLIINEVIGRDYSELTGTLEVFGPKADVIIANPNGLYCNGCNFSNASGITLTTGRPVFNSQGELDSLNITKNTAIIVGSKGVNALNQNNTAIITGGLKLHGEIRANQLDVILGTNQVGYQNGDIQPLLSTETKPLIALDTKELGGMYANSIRLISTEKTNTVNAKNIVSHKGDIRFDVAGDLNLGNITAKNNLNMTSKKTSLAQGDKLLSGRDITLVNTEFNNLGQVTAEGDLRIFSDQVRNSGQQAHIIASNNMWIQKDADGNKNTLVENKSGTIKTKSGDLIIRTEKLENSRPMVTAGWQKLTPDSRQLNDYDDDSDSPGKVIITLEYDWPTRALPEKWFGAIETGEWQSGVWRVNTEKNIWQLNAPSPAATLHSGSNLYINASQLENKSSHIGAAKDIFLTGNDFLNSSASNWVKDEFRYYRVDYQWPDYYVFHDERLYYQLTEAEKYRATVVAGGNAVLDFNNKIQLQRPVPEIDKTAPISLSEFTPPVLKGHNILLHGKTISSSDLIQASGDITFIAEDRIALANSSLRGQDISLTALNDINSSSSEFLGRNILLLSREGDIKTNSPDRSSRQPDDAQVFNRIKASHDFTAIAAKDIQLTDTLIHPAANISLSAGHDINISHVLKPEEILITDGFLEPEKYLKQINQLLSLSNRLTSSGDITLNAGNNLMLQGIKLNAGQEINLHAARDIQLEPYNRTVWSDLMGRYNNNHQGSVFFNIFPRSETPDYTVQINAKGNALINAGRDILTRGSNINADNNLTLLAGQHIQLAALPYTGTDWTDRSRYTRHAATRLKAGNTLNAVANHQLITQGAELAAGGDMTLTSGGDMRFESVLNESHYGGGDNSSYRKLQQSTQLNSGGALTLISNGSMLFQATQLMVKKVMDIAAKGGYLFAQAMEETSHSEQHWQTRKWWGRKKSHHNVQHVATNKVTEFTAEGDISLLSRDDSTYQASKIAAGQNAKLTSTHGKVIFEAVKDITFQQKTELSKGFYIKYTDKGYLDEKWVLPTIHTGGELTVDAAQGIRADVKVKNGESLRSAITALSKTPGNEWLNDLNLRDDVQWQKVMDAYHHWDHKNEHLNPVVAAVIAIAIAAATAGSGLVVAAGAAAGGGVAGGAVSAGMSALASQAAVSLMNNKGDISKTFKDMGSKSSVKSLVTSMAIGGALSGFDAAIGGDSAAKGAKTASTTSARLPQLSHGDWSKVAQRVAGQSIISSSLNTAINGGSFKDNLATALLTSVGSQLHAEGAHLIGDNGAVLGVSGKALSHALVAGVAAEIGGGNAKGAAAGALAAELAGVVMGENLIGSQQWQEKAERQAQITRFFGGVAGAVFTGKAEGAYSGASAAETAFRYNYLSHHQQKLMETEMAAAKTLADKGSVFVHWGLTSATQDGAFAAGIVAGVPEGLHDSAIGLLGVLKEPKQTFMALKELVNGDNVLGKVAQSVKRDWLARIDRMEAHYQQAGRSGAYDSGVEAGKLLVEYGGYVTGAGVLVKGSTRFAARQVEKFAVPRIATVNQSTTGIKWGQGISQQGMPWENYVGTQLPQNSRLPVNFKTFDYYNRISRTAISVKTLDTTTAARVANPRQIYNSLKGNIDTVAKFQEYSLSKRKLDSSMISSKEIQLAVPANTTKVQWAEINRAIEYGKSQRVNVRVTQVK</sequence>
<dbReference type="EMBL" id="ABNAVX010000002">
    <property type="protein sequence ID" value="ELI8100991.1"/>
    <property type="molecule type" value="Genomic_DNA"/>
</dbReference>